<organism evidence="1">
    <name type="scientific">Candidatus Methanophagaceae archaeon ANME-1 ERB6</name>
    <dbReference type="NCBI Taxonomy" id="2759912"/>
    <lineage>
        <taxon>Archaea</taxon>
        <taxon>Methanobacteriati</taxon>
        <taxon>Methanobacteriota</taxon>
        <taxon>Stenosarchaea group</taxon>
        <taxon>Methanomicrobia</taxon>
        <taxon>Candidatus Methanophagales</taxon>
        <taxon>Candidatus Methanophagaceae</taxon>
    </lineage>
</organism>
<reference evidence="1" key="1">
    <citation type="submission" date="2020-06" db="EMBL/GenBank/DDBJ databases">
        <title>Unique genomic features of the anaerobic methanotrophic archaea.</title>
        <authorList>
            <person name="Chadwick G.L."/>
            <person name="Skennerton C.T."/>
            <person name="Laso-Perez R."/>
            <person name="Leu A.O."/>
            <person name="Speth D.R."/>
            <person name="Yu H."/>
            <person name="Morgan-Lang C."/>
            <person name="Hatzenpichler R."/>
            <person name="Goudeau D."/>
            <person name="Malmstrom R."/>
            <person name="Brazelton W.J."/>
            <person name="Woyke T."/>
            <person name="Hallam S.J."/>
            <person name="Tyson G.W."/>
            <person name="Wegener G."/>
            <person name="Boetius A."/>
            <person name="Orphan V."/>
        </authorList>
    </citation>
    <scope>NUCLEOTIDE SEQUENCE</scope>
</reference>
<dbReference type="EMBL" id="MT631472">
    <property type="protein sequence ID" value="QNO51546.1"/>
    <property type="molecule type" value="Genomic_DNA"/>
</dbReference>
<sequence length="164" mass="19280">MKYELDEIKKKVNIAIDILFKNDSFLLEKDVNERSISHKLAGYIQIQFPEWHVDCEYNRMKSKNMDEKYITKKLQLPINDLKSNDTNAKTVYPDIIVHKRGTENNLLAIEIKKKSNNTSKEFDHKKLNAFISQLKYTFGLFIELDVEKVSSIECINDKKAYETN</sequence>
<dbReference type="AlphaFoldDB" id="A0A7G9YU62"/>
<protein>
    <recommendedName>
        <fullName evidence="2">Type I restriction enzyme R protein N-terminal domain-containing protein</fullName>
    </recommendedName>
</protein>
<name>A0A7G9YU62_9EURY</name>
<evidence type="ECO:0000313" key="1">
    <source>
        <dbReference type="EMBL" id="QNO51546.1"/>
    </source>
</evidence>
<proteinExistence type="predicted"/>
<evidence type="ECO:0008006" key="2">
    <source>
        <dbReference type="Google" id="ProtNLM"/>
    </source>
</evidence>
<gene>
    <name evidence="1" type="ORF">JNAIMGOO_00013</name>
</gene>
<accession>A0A7G9YU62</accession>